<keyword evidence="1" id="KW-0472">Membrane</keyword>
<organism evidence="2">
    <name type="scientific">Companilactobacillus formosensis</name>
    <dbReference type="NCBI Taxonomy" id="1617889"/>
    <lineage>
        <taxon>Bacteria</taxon>
        <taxon>Bacillati</taxon>
        <taxon>Bacillota</taxon>
        <taxon>Bacilli</taxon>
        <taxon>Lactobacillales</taxon>
        <taxon>Lactobacillaceae</taxon>
        <taxon>Companilactobacillus</taxon>
    </lineage>
</organism>
<evidence type="ECO:0000256" key="1">
    <source>
        <dbReference type="SAM" id="Phobius"/>
    </source>
</evidence>
<sequence length="107" mass="12380">MKFILFVLVVGGIGYYAYKAKQDGKPVGHIIGVIISSLVALGIWGLKEDSDRRVGNQKIMQQIHQASGRDLMVRYDQLDNQRDHDMKIAIDQELQRRYGDNWRKMNF</sequence>
<dbReference type="AlphaFoldDB" id="A0A2P4R9C6"/>
<proteinExistence type="predicted"/>
<protein>
    <submittedName>
        <fullName evidence="2">Uncharacterized protein</fullName>
    </submittedName>
</protein>
<keyword evidence="1" id="KW-1133">Transmembrane helix</keyword>
<comment type="caution">
    <text evidence="2">The sequence shown here is derived from an EMBL/GenBank/DDBJ whole genome shotgun (WGS) entry which is preliminary data.</text>
</comment>
<gene>
    <name evidence="2" type="ORF">C2R26_00775</name>
</gene>
<evidence type="ECO:0000313" key="2">
    <source>
        <dbReference type="EMBL" id="POH37853.1"/>
    </source>
</evidence>
<accession>A0A2P4R9C6</accession>
<name>A0A2P4R9C6_9LACO</name>
<dbReference type="EMBL" id="PPWZ01000007">
    <property type="protein sequence ID" value="POH37853.1"/>
    <property type="molecule type" value="Genomic_DNA"/>
</dbReference>
<reference evidence="2" key="1">
    <citation type="submission" date="2018-01" db="EMBL/GenBank/DDBJ databases">
        <title>Genome sequnecing of Lactobacillus formosensis KACC 18721.</title>
        <authorList>
            <person name="Kim S.-J."/>
            <person name="Heo J."/>
        </authorList>
    </citation>
    <scope>NUCLEOTIDE SEQUENCE</scope>
    <source>
        <strain evidence="2">KACC 18721</strain>
    </source>
</reference>
<feature type="transmembrane region" description="Helical" evidence="1">
    <location>
        <begin position="29"/>
        <end position="46"/>
    </location>
</feature>
<keyword evidence="1" id="KW-0812">Transmembrane</keyword>